<accession>C3YY40</accession>
<dbReference type="GO" id="GO:0004715">
    <property type="term" value="F:non-membrane spanning protein tyrosine kinase activity"/>
    <property type="evidence" value="ECO:0007669"/>
    <property type="project" value="InterPro"/>
</dbReference>
<feature type="domain" description="FAM69 protein-kinase" evidence="1">
    <location>
        <begin position="14"/>
        <end position="162"/>
    </location>
</feature>
<gene>
    <name evidence="2" type="ORF">BRAFLDRAFT_221725</name>
</gene>
<dbReference type="Pfam" id="PF12260">
    <property type="entry name" value="PIP49_C"/>
    <property type="match status" value="1"/>
</dbReference>
<dbReference type="PANTHER" id="PTHR46448:SF1">
    <property type="entry name" value="PROTEIN KINASE DOMAIN-CONTAINING PROTEIN"/>
    <property type="match status" value="1"/>
</dbReference>
<dbReference type="SUPFAM" id="SSF56112">
    <property type="entry name" value="Protein kinase-like (PK-like)"/>
    <property type="match status" value="1"/>
</dbReference>
<organism>
    <name type="scientific">Branchiostoma floridae</name>
    <name type="common">Florida lancelet</name>
    <name type="synonym">Amphioxus</name>
    <dbReference type="NCBI Taxonomy" id="7739"/>
    <lineage>
        <taxon>Eukaryota</taxon>
        <taxon>Metazoa</taxon>
        <taxon>Chordata</taxon>
        <taxon>Cephalochordata</taxon>
        <taxon>Leptocardii</taxon>
        <taxon>Amphioxiformes</taxon>
        <taxon>Branchiostomatidae</taxon>
        <taxon>Branchiostoma</taxon>
    </lineage>
</organism>
<reference evidence="2" key="1">
    <citation type="journal article" date="2008" name="Nature">
        <title>The amphioxus genome and the evolution of the chordate karyotype.</title>
        <authorList>
            <consortium name="US DOE Joint Genome Institute (JGI-PGF)"/>
            <person name="Putnam N.H."/>
            <person name="Butts T."/>
            <person name="Ferrier D.E.K."/>
            <person name="Furlong R.F."/>
            <person name="Hellsten U."/>
            <person name="Kawashima T."/>
            <person name="Robinson-Rechavi M."/>
            <person name="Shoguchi E."/>
            <person name="Terry A."/>
            <person name="Yu J.-K."/>
            <person name="Benito-Gutierrez E.L."/>
            <person name="Dubchak I."/>
            <person name="Garcia-Fernandez J."/>
            <person name="Gibson-Brown J.J."/>
            <person name="Grigoriev I.V."/>
            <person name="Horton A.C."/>
            <person name="de Jong P.J."/>
            <person name="Jurka J."/>
            <person name="Kapitonov V.V."/>
            <person name="Kohara Y."/>
            <person name="Kuroki Y."/>
            <person name="Lindquist E."/>
            <person name="Lucas S."/>
            <person name="Osoegawa K."/>
            <person name="Pennacchio L.A."/>
            <person name="Salamov A.A."/>
            <person name="Satou Y."/>
            <person name="Sauka-Spengler T."/>
            <person name="Schmutz J."/>
            <person name="Shin-I T."/>
            <person name="Toyoda A."/>
            <person name="Bronner-Fraser M."/>
            <person name="Fujiyama A."/>
            <person name="Holland L.Z."/>
            <person name="Holland P.W.H."/>
            <person name="Satoh N."/>
            <person name="Rokhsar D.S."/>
        </authorList>
    </citation>
    <scope>NUCLEOTIDE SEQUENCE [LARGE SCALE GENOMIC DNA]</scope>
    <source>
        <strain evidence="2">S238N-H82</strain>
        <tissue evidence="2">Testes</tissue>
    </source>
</reference>
<dbReference type="EMBL" id="GG666563">
    <property type="protein sequence ID" value="EEN54999.1"/>
    <property type="molecule type" value="Genomic_DNA"/>
</dbReference>
<dbReference type="InterPro" id="IPR022049">
    <property type="entry name" value="FAM69_kinase_dom"/>
</dbReference>
<protein>
    <recommendedName>
        <fullName evidence="1">FAM69 protein-kinase domain-containing protein</fullName>
    </recommendedName>
</protein>
<dbReference type="PANTHER" id="PTHR46448">
    <property type="entry name" value="PROTEIN KINASE DOMAIN-CONTAINING PROTEIN"/>
    <property type="match status" value="1"/>
</dbReference>
<proteinExistence type="predicted"/>
<evidence type="ECO:0000313" key="2">
    <source>
        <dbReference type="EMBL" id="EEN54999.1"/>
    </source>
</evidence>
<dbReference type="InParanoid" id="C3YY40"/>
<feature type="non-terminal residue" evidence="2">
    <location>
        <position position="1"/>
    </location>
</feature>
<dbReference type="eggNOG" id="KOG1187">
    <property type="taxonomic scope" value="Eukaryota"/>
</dbReference>
<dbReference type="Gene3D" id="1.10.510.10">
    <property type="entry name" value="Transferase(Phosphotransferase) domain 1"/>
    <property type="match status" value="1"/>
</dbReference>
<evidence type="ECO:0000259" key="1">
    <source>
        <dbReference type="Pfam" id="PF12260"/>
    </source>
</evidence>
<feature type="non-terminal residue" evidence="2">
    <location>
        <position position="218"/>
    </location>
</feature>
<dbReference type="InterPro" id="IPR011009">
    <property type="entry name" value="Kinase-like_dom_sf"/>
</dbReference>
<dbReference type="STRING" id="7739.C3YY40"/>
<dbReference type="InterPro" id="IPR042983">
    <property type="entry name" value="PKDCC"/>
</dbReference>
<name>C3YY40_BRAFL</name>
<sequence>ILLLQELTHPNVVRMLGYCVRGEGTGQDKGVTLVTEMGTPIHDSGLETLPWRQRLKICLDLASLLRVLQRSSMGDLLMANFTDSMFMMSEGSIRLVGVGSLVGTEPVCNSHADCQLEGLDARSPCSNFRCKNYNSKTNLHNVYQYFLRPLLVSSAPEQVAHKVPNAHGYIKLENSDYQAKFDYPCPNSRADWGCVLTAQGLQDAILKCDKDLRCRAFV</sequence>
<dbReference type="AlphaFoldDB" id="C3YY40"/>